<accession>A0ACC6V187</accession>
<name>A0ACC6V187_9CREN</name>
<dbReference type="EMBL" id="JZWT02000013">
    <property type="protein sequence ID" value="MFB6490713.1"/>
    <property type="molecule type" value="Genomic_DNA"/>
</dbReference>
<evidence type="ECO:0000313" key="1">
    <source>
        <dbReference type="EMBL" id="MFB6490713.1"/>
    </source>
</evidence>
<gene>
    <name evidence="1" type="ORF">TU35_005635</name>
</gene>
<reference evidence="1" key="1">
    <citation type="submission" date="2024-07" db="EMBL/GenBank/DDBJ databases">
        <title>Metagenome and Metagenome-Assembled Genomes of Archaea from a hot spring from the geothermal field of Los Azufres, Mexico.</title>
        <authorList>
            <person name="Marin-Paredes R."/>
            <person name="Martinez-Romero E."/>
            <person name="Servin-Garciduenas L.E."/>
        </authorList>
    </citation>
    <scope>NUCLEOTIDE SEQUENCE</scope>
</reference>
<dbReference type="Proteomes" id="UP000033636">
    <property type="component" value="Unassembled WGS sequence"/>
</dbReference>
<comment type="caution">
    <text evidence="1">The sequence shown here is derived from an EMBL/GenBank/DDBJ whole genome shotgun (WGS) entry which is preliminary data.</text>
</comment>
<sequence length="646" mass="73425">MVHYIEFLGMPPYTYYVVYSLAAISAISLLYFTHRLTREIGGLPYLIRSIFTKRAWRFLREFLSHYKFFLEETLGGVVHLLLIFGLGISFIATLIVAVFTYSRIEYDGLLFLVFRFLLDIAAISIIISTLLGIYRISINKYRYNKLYSQYILILLGFFAIAVTGIVLQRYRIQYYFGGPTPWSPLSYIVPFPSYEIYFVSYFIHIVVAFLLIAIIPLTILRHMILGYTNYVSVDRPLGELTKPFDLEKIVETGQEVVMGAKSKSALSPLMRIMADACTRCNRCEDVCPATKAGRPLSPRALIAKISEAPSNKDFFEAISEDEVWACTTCGACMYNCPVYIRHVDYVVELRRSLVFESKLDQKKNDLLLSLGQYGNSLMQPNYGRHDWLRDLGVKTAQENPAFEYLLWVGCMGSYDNRARQIIKSFIEVLRSAGLLDKIAVLGDEETCCGDPARRLGEESRYQEIVLNNKQIFEKYNVKKIITICPHGYNTFKNEYPKFGIKLEVYHHSEFLAKLLEEGKIKLAKGNVALTIHDPCYLARHNKVVAPQRIVLRGLGELREPARAGERTFCCGAGGANYWYDVKEERRISHIRLEQLLGTGADTIVTLCPFCNAMLSDAARTKEAKVAIKDLAEIVAENISASAPRNA</sequence>
<proteinExistence type="predicted"/>
<protein>
    <submittedName>
        <fullName evidence="1">(Fe-S)-binding protein</fullName>
    </submittedName>
</protein>
<evidence type="ECO:0000313" key="2">
    <source>
        <dbReference type="Proteomes" id="UP000033636"/>
    </source>
</evidence>
<organism evidence="1 2">
    <name type="scientific">Thermoproteus sp. AZ2</name>
    <dbReference type="NCBI Taxonomy" id="1609232"/>
    <lineage>
        <taxon>Archaea</taxon>
        <taxon>Thermoproteota</taxon>
        <taxon>Thermoprotei</taxon>
        <taxon>Thermoproteales</taxon>
        <taxon>Thermoproteaceae</taxon>
        <taxon>Thermoproteus</taxon>
    </lineage>
</organism>